<feature type="chain" id="PRO_5031451807" evidence="1">
    <location>
        <begin position="30"/>
        <end position="168"/>
    </location>
</feature>
<proteinExistence type="predicted"/>
<dbReference type="EMBL" id="JACAQB010000003">
    <property type="protein sequence ID" value="NWB95429.1"/>
    <property type="molecule type" value="Genomic_DNA"/>
</dbReference>
<dbReference type="Proteomes" id="UP000539985">
    <property type="component" value="Unassembled WGS sequence"/>
</dbReference>
<comment type="caution">
    <text evidence="2">The sequence shown here is derived from an EMBL/GenBank/DDBJ whole genome shotgun (WGS) entry which is preliminary data.</text>
</comment>
<dbReference type="PANTHER" id="PTHR37625:SF4">
    <property type="entry name" value="OUTER MEMBRANE LIPOPROTEIN"/>
    <property type="match status" value="1"/>
</dbReference>
<gene>
    <name evidence="2" type="primary">tssJ</name>
    <name evidence="2" type="ORF">HX882_05950</name>
</gene>
<dbReference type="RefSeq" id="WP_177100493.1">
    <property type="nucleotide sequence ID" value="NZ_JACAQB010000003.1"/>
</dbReference>
<dbReference type="Gene3D" id="2.60.40.4150">
    <property type="entry name" value="Type VI secretion system, lipoprotein SciN"/>
    <property type="match status" value="1"/>
</dbReference>
<dbReference type="InterPro" id="IPR038706">
    <property type="entry name" value="Type_VI_SciN-like_sf"/>
</dbReference>
<keyword evidence="2" id="KW-0449">Lipoprotein</keyword>
<dbReference type="Pfam" id="PF12790">
    <property type="entry name" value="T6SS-SciN"/>
    <property type="match status" value="1"/>
</dbReference>
<evidence type="ECO:0000313" key="3">
    <source>
        <dbReference type="Proteomes" id="UP000539985"/>
    </source>
</evidence>
<dbReference type="InterPro" id="IPR017734">
    <property type="entry name" value="T6SS_SciN"/>
</dbReference>
<keyword evidence="1" id="KW-0732">Signal</keyword>
<protein>
    <submittedName>
        <fullName evidence="2">Type VI secretion system lipoprotein TssJ</fullName>
    </submittedName>
</protein>
<evidence type="ECO:0000256" key="1">
    <source>
        <dbReference type="SAM" id="SignalP"/>
    </source>
</evidence>
<organism evidence="2 3">
    <name type="scientific">Pseudomonas gingeri</name>
    <dbReference type="NCBI Taxonomy" id="117681"/>
    <lineage>
        <taxon>Bacteria</taxon>
        <taxon>Pseudomonadati</taxon>
        <taxon>Pseudomonadota</taxon>
        <taxon>Gammaproteobacteria</taxon>
        <taxon>Pseudomonadales</taxon>
        <taxon>Pseudomonadaceae</taxon>
        <taxon>Pseudomonas</taxon>
    </lineage>
</organism>
<name>A0A7Y7X8V0_9PSED</name>
<dbReference type="NCBIfam" id="TIGR03352">
    <property type="entry name" value="VI_chp_3"/>
    <property type="match status" value="1"/>
</dbReference>
<feature type="signal peptide" evidence="1">
    <location>
        <begin position="1"/>
        <end position="29"/>
    </location>
</feature>
<sequence length="168" mass="18575">MVAIKPGVRCVTCLLLALALPGCSGFWSDEPPPEPRIGLSLEAALDSNPDLHGRPSPVIVRLLQLADSKRLEQVELFQSEAAAEQALGRDLLRQESLLLRPGQQQEQVFLPVPGTRFIALVVEYRNIDHAQWWAWAEIDPTRPSRLTALVARQRVALTSAPAEEKADE</sequence>
<evidence type="ECO:0000313" key="2">
    <source>
        <dbReference type="EMBL" id="NWB95429.1"/>
    </source>
</evidence>
<accession>A0A7Y7X8V0</accession>
<dbReference type="PANTHER" id="PTHR37625">
    <property type="entry name" value="OUTER MEMBRANE LIPOPROTEIN-RELATED"/>
    <property type="match status" value="1"/>
</dbReference>
<reference evidence="2 3" key="1">
    <citation type="submission" date="2020-04" db="EMBL/GenBank/DDBJ databases">
        <title>Molecular characterization of pseudomonads from Agaricus bisporus reveal novel blotch 2 pathogens in Western Europe.</title>
        <authorList>
            <person name="Taparia T."/>
            <person name="Krijger M."/>
            <person name="Haynes E."/>
            <person name="Elpinstone J.G."/>
            <person name="Noble R."/>
            <person name="Van Der Wolf J."/>
        </authorList>
    </citation>
    <scope>NUCLEOTIDE SEQUENCE [LARGE SCALE GENOMIC DNA]</scope>
    <source>
        <strain evidence="2 3">H7001</strain>
    </source>
</reference>
<dbReference type="AlphaFoldDB" id="A0A7Y7X8V0"/>